<organism evidence="1">
    <name type="scientific">marine sediment metagenome</name>
    <dbReference type="NCBI Taxonomy" id="412755"/>
    <lineage>
        <taxon>unclassified sequences</taxon>
        <taxon>metagenomes</taxon>
        <taxon>ecological metagenomes</taxon>
    </lineage>
</organism>
<dbReference type="GO" id="GO:0033499">
    <property type="term" value="P:galactose catabolic process via UDP-galactose, Leloir pathway"/>
    <property type="evidence" value="ECO:0007669"/>
    <property type="project" value="TreeGrafter"/>
</dbReference>
<dbReference type="GO" id="GO:0030246">
    <property type="term" value="F:carbohydrate binding"/>
    <property type="evidence" value="ECO:0007669"/>
    <property type="project" value="InterPro"/>
</dbReference>
<gene>
    <name evidence="1" type="ORF">S01H4_03828</name>
</gene>
<dbReference type="Gene3D" id="2.70.98.10">
    <property type="match status" value="1"/>
</dbReference>
<feature type="non-terminal residue" evidence="1">
    <location>
        <position position="127"/>
    </location>
</feature>
<dbReference type="SUPFAM" id="SSF74650">
    <property type="entry name" value="Galactose mutarotase-like"/>
    <property type="match status" value="1"/>
</dbReference>
<accession>X0YU07</accession>
<dbReference type="GO" id="GO:0006006">
    <property type="term" value="P:glucose metabolic process"/>
    <property type="evidence" value="ECO:0007669"/>
    <property type="project" value="TreeGrafter"/>
</dbReference>
<dbReference type="AlphaFoldDB" id="X0YU07"/>
<dbReference type="PANTHER" id="PTHR10091">
    <property type="entry name" value="ALDOSE-1-EPIMERASE"/>
    <property type="match status" value="1"/>
</dbReference>
<dbReference type="InterPro" id="IPR011013">
    <property type="entry name" value="Gal_mutarotase_sf_dom"/>
</dbReference>
<proteinExistence type="predicted"/>
<dbReference type="InterPro" id="IPR014718">
    <property type="entry name" value="GH-type_carb-bd"/>
</dbReference>
<reference evidence="1" key="1">
    <citation type="journal article" date="2014" name="Front. Microbiol.">
        <title>High frequency of phylogenetically diverse reductive dehalogenase-homologous genes in deep subseafloor sedimentary metagenomes.</title>
        <authorList>
            <person name="Kawai M."/>
            <person name="Futagami T."/>
            <person name="Toyoda A."/>
            <person name="Takaki Y."/>
            <person name="Nishi S."/>
            <person name="Hori S."/>
            <person name="Arai W."/>
            <person name="Tsubouchi T."/>
            <person name="Morono Y."/>
            <person name="Uchiyama I."/>
            <person name="Ito T."/>
            <person name="Fujiyama A."/>
            <person name="Inagaki F."/>
            <person name="Takami H."/>
        </authorList>
    </citation>
    <scope>NUCLEOTIDE SEQUENCE</scope>
    <source>
        <strain evidence="1">Expedition CK06-06</strain>
    </source>
</reference>
<evidence type="ECO:0008006" key="2">
    <source>
        <dbReference type="Google" id="ProtNLM"/>
    </source>
</evidence>
<comment type="caution">
    <text evidence="1">The sequence shown here is derived from an EMBL/GenBank/DDBJ whole genome shotgun (WGS) entry which is preliminary data.</text>
</comment>
<dbReference type="Pfam" id="PF01263">
    <property type="entry name" value="Aldose_epim"/>
    <property type="match status" value="1"/>
</dbReference>
<dbReference type="PANTHER" id="PTHR10091:SF0">
    <property type="entry name" value="GALACTOSE MUTAROTASE"/>
    <property type="match status" value="1"/>
</dbReference>
<protein>
    <recommendedName>
        <fullName evidence="2">Galactose-1-epimerase</fullName>
    </recommendedName>
</protein>
<evidence type="ECO:0000313" key="1">
    <source>
        <dbReference type="EMBL" id="GAG59730.1"/>
    </source>
</evidence>
<name>X0YU07_9ZZZZ</name>
<dbReference type="InterPro" id="IPR008183">
    <property type="entry name" value="Aldose_1/G6P_1-epimerase"/>
</dbReference>
<dbReference type="EMBL" id="BART01000971">
    <property type="protein sequence ID" value="GAG59730.1"/>
    <property type="molecule type" value="Genomic_DNA"/>
</dbReference>
<dbReference type="GO" id="GO:0004034">
    <property type="term" value="F:aldose 1-epimerase activity"/>
    <property type="evidence" value="ECO:0007669"/>
    <property type="project" value="TreeGrafter"/>
</dbReference>
<sequence>MRKYILLFLLICLAVVITYNCTSKPENQEKSETKMEINKELFGTKQGDDVYLYTLSNTKGMEVKIITLGGIVTSLSVPDRKGDFEDIVLGFDNLQGYMEEHPYFGALIGRYGNRIAKGHFGLDGREY</sequence>